<name>A0A5D9C4I9_9SPHN</name>
<dbReference type="AlphaFoldDB" id="A0A5D9C4I9"/>
<proteinExistence type="predicted"/>
<reference evidence="1 2" key="1">
    <citation type="submission" date="2019-08" db="EMBL/GenBank/DDBJ databases">
        <authorList>
            <person name="Wang G."/>
            <person name="Xu Z."/>
        </authorList>
    </citation>
    <scope>NUCLEOTIDE SEQUENCE [LARGE SCALE GENOMIC DNA]</scope>
    <source>
        <strain evidence="1 2">ZX</strain>
    </source>
</reference>
<dbReference type="InterPro" id="IPR006311">
    <property type="entry name" value="TAT_signal"/>
</dbReference>
<dbReference type="RefSeq" id="WP_149523461.1">
    <property type="nucleotide sequence ID" value="NZ_VTOU01000004.1"/>
</dbReference>
<accession>A0A5D9C4I9</accession>
<evidence type="ECO:0008006" key="3">
    <source>
        <dbReference type="Google" id="ProtNLM"/>
    </source>
</evidence>
<protein>
    <recommendedName>
        <fullName evidence="3">Ppx/GppA phosphatase domain-containing protein</fullName>
    </recommendedName>
</protein>
<comment type="caution">
    <text evidence="1">The sequence shown here is derived from an EMBL/GenBank/DDBJ whole genome shotgun (WGS) entry which is preliminary data.</text>
</comment>
<dbReference type="EMBL" id="VTOU01000004">
    <property type="protein sequence ID" value="TZG24921.1"/>
    <property type="molecule type" value="Genomic_DNA"/>
</dbReference>
<gene>
    <name evidence="1" type="ORF">FYJ91_16720</name>
</gene>
<evidence type="ECO:0000313" key="2">
    <source>
        <dbReference type="Proteomes" id="UP000322077"/>
    </source>
</evidence>
<dbReference type="Proteomes" id="UP000322077">
    <property type="component" value="Unassembled WGS sequence"/>
</dbReference>
<dbReference type="PROSITE" id="PS51318">
    <property type="entry name" value="TAT"/>
    <property type="match status" value="1"/>
</dbReference>
<sequence length="380" mass="41485">MMGLDRRELLERGLLLGGLLALAPHASADAASTDKKLGLIDISASGITTWVYQIAVANMTTQHAKLSGFQRLEPSKSGSPPPIALPLLDDVSAAGVAATVDLIAGRIDRLIELKVKKTDIYLVMSSGVAQRAMPVLKQLTRDVRARTGLHLATVTARDEARLQFDWLVAPSDRGRVFQFDVGSGNTKGGSYDRRGWKGHYADFSIPFGTKTLAAAVKERSPDVDVADFPARTREFYDQAIAPQLTRESAKSLGKLKNPRIILSGGAVWAATVISHPREMISGRDFIDISPDNLNQVIQSIQKGIPYGIVPSDIQGDDRKKLLKMRENVRNVFNPHQLAAGVTLLACMCEQFNFDKAPKITFPTFSGNTWTSQFLLESSSR</sequence>
<keyword evidence="2" id="KW-1185">Reference proteome</keyword>
<organism evidence="1 2">
    <name type="scientific">Sphingomonas montanisoli</name>
    <dbReference type="NCBI Taxonomy" id="2606412"/>
    <lineage>
        <taxon>Bacteria</taxon>
        <taxon>Pseudomonadati</taxon>
        <taxon>Pseudomonadota</taxon>
        <taxon>Alphaproteobacteria</taxon>
        <taxon>Sphingomonadales</taxon>
        <taxon>Sphingomonadaceae</taxon>
        <taxon>Sphingomonas</taxon>
    </lineage>
</organism>
<evidence type="ECO:0000313" key="1">
    <source>
        <dbReference type="EMBL" id="TZG24921.1"/>
    </source>
</evidence>